<dbReference type="Pfam" id="PF14358">
    <property type="entry name" value="DUF4405"/>
    <property type="match status" value="1"/>
</dbReference>
<reference evidence="4 5" key="1">
    <citation type="submission" date="2019-11" db="EMBL/GenBank/DDBJ databases">
        <title>Comparative genomics of hydrocarbon-degrading Desulfosarcina strains.</title>
        <authorList>
            <person name="Watanabe M."/>
            <person name="Kojima H."/>
            <person name="Fukui M."/>
        </authorList>
    </citation>
    <scope>NUCLEOTIDE SEQUENCE [LARGE SCALE GENOMIC DNA]</scope>
    <source>
        <strain evidence="5">oXyS1</strain>
    </source>
</reference>
<keyword evidence="2" id="KW-0472">Membrane</keyword>
<dbReference type="EMBL" id="AP021879">
    <property type="protein sequence ID" value="BBO90594.1"/>
    <property type="molecule type" value="Genomic_DNA"/>
</dbReference>
<feature type="transmembrane region" description="Helical" evidence="2">
    <location>
        <begin position="52"/>
        <end position="72"/>
    </location>
</feature>
<sequence>MNMRKITSLTATLSFIVVVVTSIILYIVPQGRVAYWADWRLWGLSKEQWGEIHINVGLLFLLALILHIYYNWKPLMAYLKDKRRQMKIFTPAFNVALAICAVTVAGTLFMVPPFSWVLNLNGAFKDAGAEKYGEPPYGHAELSTIQSFAKKVELDPQTALQRLQAAGYQVTDGSETLLELATRNQTTPKALYAAMRPDDEPVPAEGKGMPDSPPPGTGRLSLADICSTYGLDPQAILAALKTKNISADASESLRDIAKRYGMGPVDLYEMVRSAAGNLATAG</sequence>
<keyword evidence="5" id="KW-1185">Reference proteome</keyword>
<proteinExistence type="predicted"/>
<evidence type="ECO:0000256" key="1">
    <source>
        <dbReference type="SAM" id="MobiDB-lite"/>
    </source>
</evidence>
<feature type="region of interest" description="Disordered" evidence="1">
    <location>
        <begin position="197"/>
        <end position="218"/>
    </location>
</feature>
<evidence type="ECO:0000313" key="4">
    <source>
        <dbReference type="EMBL" id="BBO90594.1"/>
    </source>
</evidence>
<dbReference type="Proteomes" id="UP000422108">
    <property type="component" value="Chromosome"/>
</dbReference>
<feature type="domain" description="Flavinylation-associated cytochrome" evidence="3">
    <location>
        <begin position="6"/>
        <end position="72"/>
    </location>
</feature>
<feature type="transmembrane region" description="Helical" evidence="2">
    <location>
        <begin position="92"/>
        <end position="111"/>
    </location>
</feature>
<name>A0A5K8AF64_9BACT</name>
<accession>A0A5K8AF64</accession>
<keyword evidence="2" id="KW-0812">Transmembrane</keyword>
<evidence type="ECO:0000259" key="3">
    <source>
        <dbReference type="Pfam" id="PF14358"/>
    </source>
</evidence>
<dbReference type="InterPro" id="IPR025517">
    <property type="entry name" value="DUF4405"/>
</dbReference>
<keyword evidence="2" id="KW-1133">Transmembrane helix</keyword>
<evidence type="ECO:0000256" key="2">
    <source>
        <dbReference type="SAM" id="Phobius"/>
    </source>
</evidence>
<organism evidence="4 5">
    <name type="scientific">Desulfosarcina ovata subsp. ovata</name>
    <dbReference type="NCBI Taxonomy" id="2752305"/>
    <lineage>
        <taxon>Bacteria</taxon>
        <taxon>Pseudomonadati</taxon>
        <taxon>Thermodesulfobacteriota</taxon>
        <taxon>Desulfobacteria</taxon>
        <taxon>Desulfobacterales</taxon>
        <taxon>Desulfosarcinaceae</taxon>
        <taxon>Desulfosarcina</taxon>
    </lineage>
</organism>
<dbReference type="RefSeq" id="WP_231717065.1">
    <property type="nucleotide sequence ID" value="NZ_AP021879.1"/>
</dbReference>
<gene>
    <name evidence="4" type="ORF">DSCOOX_37740</name>
</gene>
<feature type="transmembrane region" description="Helical" evidence="2">
    <location>
        <begin position="12"/>
        <end position="32"/>
    </location>
</feature>
<dbReference type="AlphaFoldDB" id="A0A5K8AF64"/>
<evidence type="ECO:0000313" key="5">
    <source>
        <dbReference type="Proteomes" id="UP000422108"/>
    </source>
</evidence>
<protein>
    <recommendedName>
        <fullName evidence="3">Flavinylation-associated cytochrome domain-containing protein</fullName>
    </recommendedName>
</protein>